<dbReference type="AlphaFoldDB" id="A0A507D694"/>
<dbReference type="Gene3D" id="1.20.1050.10">
    <property type="match status" value="1"/>
</dbReference>
<evidence type="ECO:0000313" key="2">
    <source>
        <dbReference type="EMBL" id="TPX46807.1"/>
    </source>
</evidence>
<name>A0A507D694_9FUNG</name>
<sequence length="454" mass="49611">MSRQELLNARAQLLDEEAALLMALVENVSRRRAIEKKLCAGDECDVQVGSLDIALVPAPVSNTTIIELVSDDDHLKGDSREPVSQMESQLTLFGDDIVSDKNDLMVITTADLVNEETIQEVEPQPSQFLYCLYTDPQAIAAEAPWWWAQECATDASDNPYELTESEVSSTDIKTIRGLEEPPCAIVTKADGDILCSEILATDEQFEYSLYTDAAVIAAEVSWSNTLEALAHGSWCQKELVVDQQPEGHASLQPRQGSKESSSTSGSSARTKRKKIYRPPAKGVSRRLTQEEINQISGVLNVAYVLTIIHADGTVLNENATTTLQLIAGNAVNPVGAKSGTSEKYLLQSNLSRISSELHETVNGLFSHTLSAEVREYLIAKLDQKWQFLNDVGLPMDGSISLAADSLSWTVTCTGRCRSPKSHTLFLAPSKSPSKNMARFGPTILAPYGSAWLYQ</sequence>
<feature type="compositionally biased region" description="Low complexity" evidence="1">
    <location>
        <begin position="258"/>
        <end position="268"/>
    </location>
</feature>
<comment type="caution">
    <text evidence="2">The sequence shown here is derived from an EMBL/GenBank/DDBJ whole genome shotgun (WGS) entry which is preliminary data.</text>
</comment>
<evidence type="ECO:0000256" key="1">
    <source>
        <dbReference type="SAM" id="MobiDB-lite"/>
    </source>
</evidence>
<organism evidence="2 3">
    <name type="scientific">Chytriomyces confervae</name>
    <dbReference type="NCBI Taxonomy" id="246404"/>
    <lineage>
        <taxon>Eukaryota</taxon>
        <taxon>Fungi</taxon>
        <taxon>Fungi incertae sedis</taxon>
        <taxon>Chytridiomycota</taxon>
        <taxon>Chytridiomycota incertae sedis</taxon>
        <taxon>Chytridiomycetes</taxon>
        <taxon>Chytridiales</taxon>
        <taxon>Chytriomycetaceae</taxon>
        <taxon>Chytriomyces</taxon>
    </lineage>
</organism>
<dbReference type="Proteomes" id="UP000320333">
    <property type="component" value="Unassembled WGS sequence"/>
</dbReference>
<keyword evidence="3" id="KW-1185">Reference proteome</keyword>
<proteinExistence type="predicted"/>
<accession>A0A507D694</accession>
<protein>
    <submittedName>
        <fullName evidence="2">Uncharacterized protein</fullName>
    </submittedName>
</protein>
<gene>
    <name evidence="2" type="ORF">CcCBS67573_g10295</name>
</gene>
<evidence type="ECO:0000313" key="3">
    <source>
        <dbReference type="Proteomes" id="UP000320333"/>
    </source>
</evidence>
<reference evidence="2 3" key="1">
    <citation type="journal article" date="2019" name="Sci. Rep.">
        <title>Comparative genomics of chytrid fungi reveal insights into the obligate biotrophic and pathogenic lifestyle of Synchytrium endobioticum.</title>
        <authorList>
            <person name="van de Vossenberg B.T.L.H."/>
            <person name="Warris S."/>
            <person name="Nguyen H.D.T."/>
            <person name="van Gent-Pelzer M.P.E."/>
            <person name="Joly D.L."/>
            <person name="van de Geest H.C."/>
            <person name="Bonants P.J.M."/>
            <person name="Smith D.S."/>
            <person name="Levesque C.A."/>
            <person name="van der Lee T.A.J."/>
        </authorList>
    </citation>
    <scope>NUCLEOTIDE SEQUENCE [LARGE SCALE GENOMIC DNA]</scope>
    <source>
        <strain evidence="2 3">CBS 675.73</strain>
    </source>
</reference>
<feature type="region of interest" description="Disordered" evidence="1">
    <location>
        <begin position="245"/>
        <end position="281"/>
    </location>
</feature>
<dbReference type="EMBL" id="QEAP01001345">
    <property type="protein sequence ID" value="TPX46807.1"/>
    <property type="molecule type" value="Genomic_DNA"/>
</dbReference>
<dbReference type="OrthoDB" id="10424415at2759"/>